<comment type="caution">
    <text evidence="1">The sequence shown here is derived from an EMBL/GenBank/DDBJ whole genome shotgun (WGS) entry which is preliminary data.</text>
</comment>
<dbReference type="SMART" id="SM00368">
    <property type="entry name" value="LRR_RI"/>
    <property type="match status" value="2"/>
</dbReference>
<reference evidence="1 2" key="1">
    <citation type="journal article" date="2019" name="PLoS Biol.">
        <title>Sex chromosomes control vertical transmission of feminizing Wolbachia symbionts in an isopod.</title>
        <authorList>
            <person name="Becking T."/>
            <person name="Chebbi M.A."/>
            <person name="Giraud I."/>
            <person name="Moumen B."/>
            <person name="Laverre T."/>
            <person name="Caubet Y."/>
            <person name="Peccoud J."/>
            <person name="Gilbert C."/>
            <person name="Cordaux R."/>
        </authorList>
    </citation>
    <scope>NUCLEOTIDE SEQUENCE [LARGE SCALE GENOMIC DNA]</scope>
    <source>
        <strain evidence="1">ANa2</strain>
        <tissue evidence="1">Whole body excluding digestive tract and cuticle</tissue>
    </source>
</reference>
<sequence length="407" mass="46209">MRRDFGKYPHVRRFVQDYIQALNSQNDGQNVVHKFVRDTHGNGINCPHLRVLPNLVAVCTSAIFTLLESQRNRQSLNIFGDQESNQHLRCYFSVLSVICEYDDWRPGLAQLLQPVPFPDFALADESFMTEILPIVKRIGTDPRCQVHQMVLGPREQKEGWLQFVSPNAVACCDKGEAWTAMIQVLLSCCYKRKKFLRMLLKSLGSCMLLALRDNSTAQEILCLMLEWQLVEGNDQCMQIVTTLQSTPGGKKKYQALCDRQLHLQELQQKCGPRKLTLPSRSTDADVMRLLSSGPFGNLEVLSLAFTRVTSACAEQLIHLQSLRYLNLWATQFGDSGLLQICEHLHNLQVLNLCETPVTDEGLGALVALKNLRKLNLNSTKLSLQMFEQLKEALPSLQEVDVRYTDAW</sequence>
<name>A0A5N5SYX6_9CRUS</name>
<keyword evidence="2" id="KW-1185">Reference proteome</keyword>
<evidence type="ECO:0000313" key="1">
    <source>
        <dbReference type="EMBL" id="KAB7497880.1"/>
    </source>
</evidence>
<dbReference type="Proteomes" id="UP000326759">
    <property type="component" value="Unassembled WGS sequence"/>
</dbReference>
<dbReference type="AlphaFoldDB" id="A0A5N5SYX6"/>
<dbReference type="Gene3D" id="3.80.10.10">
    <property type="entry name" value="Ribonuclease Inhibitor"/>
    <property type="match status" value="1"/>
</dbReference>
<dbReference type="SUPFAM" id="SSF52047">
    <property type="entry name" value="RNI-like"/>
    <property type="match status" value="1"/>
</dbReference>
<dbReference type="PANTHER" id="PTHR25480">
    <property type="entry name" value="LEUCINE-RICH REPEAT-CONTAINING PROTEIN 73"/>
    <property type="match status" value="1"/>
</dbReference>
<accession>A0A5N5SYX6</accession>
<proteinExistence type="predicted"/>
<dbReference type="PANTHER" id="PTHR25480:SF0">
    <property type="entry name" value="C-MAF-INDUCING PROTEIN"/>
    <property type="match status" value="1"/>
</dbReference>
<dbReference type="InterPro" id="IPR052813">
    <property type="entry name" value="CMIP"/>
</dbReference>
<dbReference type="InterPro" id="IPR032675">
    <property type="entry name" value="LRR_dom_sf"/>
</dbReference>
<gene>
    <name evidence="1" type="primary">cmip</name>
    <name evidence="1" type="ORF">Anas_08620</name>
</gene>
<dbReference type="OrthoDB" id="10056090at2759"/>
<evidence type="ECO:0000313" key="2">
    <source>
        <dbReference type="Proteomes" id="UP000326759"/>
    </source>
</evidence>
<organism evidence="1 2">
    <name type="scientific">Armadillidium nasatum</name>
    <dbReference type="NCBI Taxonomy" id="96803"/>
    <lineage>
        <taxon>Eukaryota</taxon>
        <taxon>Metazoa</taxon>
        <taxon>Ecdysozoa</taxon>
        <taxon>Arthropoda</taxon>
        <taxon>Crustacea</taxon>
        <taxon>Multicrustacea</taxon>
        <taxon>Malacostraca</taxon>
        <taxon>Eumalacostraca</taxon>
        <taxon>Peracarida</taxon>
        <taxon>Isopoda</taxon>
        <taxon>Oniscidea</taxon>
        <taxon>Crinocheta</taxon>
        <taxon>Armadillidiidae</taxon>
        <taxon>Armadillidium</taxon>
    </lineage>
</organism>
<dbReference type="EMBL" id="SEYY01019802">
    <property type="protein sequence ID" value="KAB7497880.1"/>
    <property type="molecule type" value="Genomic_DNA"/>
</dbReference>
<protein>
    <submittedName>
        <fullName evidence="1">C-Maf-inducing protein</fullName>
    </submittedName>
</protein>